<evidence type="ECO:0000256" key="9">
    <source>
        <dbReference type="RuleBase" id="RU003357"/>
    </source>
</evidence>
<dbReference type="EMBL" id="CP098023">
    <property type="protein sequence ID" value="WKD48132.1"/>
    <property type="molecule type" value="Genomic_DNA"/>
</dbReference>
<comment type="subcellular location">
    <subcellularLocation>
        <location evidence="1 8">Cell outer membrane</location>
        <topology evidence="1 8">Multi-pass membrane protein</topology>
    </subcellularLocation>
</comment>
<dbReference type="Pfam" id="PF07715">
    <property type="entry name" value="Plug"/>
    <property type="match status" value="1"/>
</dbReference>
<dbReference type="InterPro" id="IPR037066">
    <property type="entry name" value="Plug_dom_sf"/>
</dbReference>
<feature type="domain" description="TonB-dependent receptor-like beta-barrel" evidence="10">
    <location>
        <begin position="404"/>
        <end position="911"/>
    </location>
</feature>
<keyword evidence="2 8" id="KW-0813">Transport</keyword>
<reference evidence="12 13" key="1">
    <citation type="submission" date="2022-05" db="EMBL/GenBank/DDBJ databases">
        <title>Microbulbifer sp. nov., isolated from sponge.</title>
        <authorList>
            <person name="Gao L."/>
        </authorList>
    </citation>
    <scope>NUCLEOTIDE SEQUENCE [LARGE SCALE GENOMIC DNA]</scope>
    <source>
        <strain evidence="12 13">MI-G</strain>
    </source>
</reference>
<dbReference type="Pfam" id="PF00593">
    <property type="entry name" value="TonB_dep_Rec_b-barrel"/>
    <property type="match status" value="1"/>
</dbReference>
<evidence type="ECO:0000256" key="4">
    <source>
        <dbReference type="ARBA" id="ARBA00022692"/>
    </source>
</evidence>
<sequence length="944" mass="104032">MQTHRKFLAIAIAAAAGHSGLLHGQSQDNTGDTSLEEVVVTGSRIQRSTFDTPSPTTVIDKESIKMSGELNLNEVLSTMPQFGEGFDATSGSYSFGNSGLNALDMRDLGVIRTLSLVNGHRPVQITTDGNTMVTEIGMIPSELVERVEVLTGGASAVYGADAVAGVVNFILKDNYQGKSLRTQLGASQEGGGETGGVTFTLGENFANNRGNLAFSLDYFEQKPLLFRERDSAAGRTRYIPNPDNTGPEDGIPDFIIHNNITYPDFNISGNVFGMWNEEYQGIDWYEIEDSTVRLRTPASAISQGWMATDGSGFDPNAYNFARSPFERLNGYSRVTFEISDHTQLSADLMYSNTKSYDEIDPDFIWGTWVSLDDLDVNGIVVPDAVQQVLADYEDSSLQIPYTFTSAGPRWHKNEREYLAVSATLEGEFDNGWRWDTYLNSGYTDAVLTRGNNLRYDRIDTGTFTLIGPCVEQGNCPDFSPFTQASDAVNDYVMTSHDTTTNVTQHSFAANLTGDLFELPGGIVKFGAGLESRYESLDYQPSELWQSGLLSSQQTSIDDKSRSVREVYAELLVPLFAELPLMESLEFETAVRAAEYSTEAANFTSWKTGMNWALNSSVRFRSVYSLAVRAPQLGEMFLGTSIGYSDLTDPCDSDEIDGGPADGRRAENCAALGIAEGWDSNLKGQRGRVVSQGNETLREEEATTFTAGFVFTPTFAEGLNISVDYYDIDLTDMIVRFGANNTLALCVDSESINNDFCDQVSRLANGDVEAVRDTFINADGSRRIGIDIEVDYQFSLYDMIGVPGDLRFNLVANRQLESSYTATNNLTGEAETTDYLGEFGVPEWKADFTSTYYLDTITLRVTAKYTQGGPIDLDGRHERYENSVVEDSLYFNFWSGYQASNAVQLYLGVNNLSNETWTDHPYTSYGSANYSLLGRYLYAGASLTF</sequence>
<feature type="domain" description="TonB-dependent receptor plug" evidence="11">
    <location>
        <begin position="50"/>
        <end position="166"/>
    </location>
</feature>
<evidence type="ECO:0000313" key="13">
    <source>
        <dbReference type="Proteomes" id="UP001321520"/>
    </source>
</evidence>
<dbReference type="Gene3D" id="2.40.170.20">
    <property type="entry name" value="TonB-dependent receptor, beta-barrel domain"/>
    <property type="match status" value="1"/>
</dbReference>
<evidence type="ECO:0000259" key="10">
    <source>
        <dbReference type="Pfam" id="PF00593"/>
    </source>
</evidence>
<keyword evidence="3 8" id="KW-1134">Transmembrane beta strand</keyword>
<evidence type="ECO:0000256" key="6">
    <source>
        <dbReference type="ARBA" id="ARBA00023136"/>
    </source>
</evidence>
<dbReference type="InterPro" id="IPR039426">
    <property type="entry name" value="TonB-dep_rcpt-like"/>
</dbReference>
<keyword evidence="7 8" id="KW-0998">Cell outer membrane</keyword>
<keyword evidence="4 8" id="KW-0812">Transmembrane</keyword>
<keyword evidence="6 8" id="KW-0472">Membrane</keyword>
<dbReference type="PROSITE" id="PS52016">
    <property type="entry name" value="TONB_DEPENDENT_REC_3"/>
    <property type="match status" value="1"/>
</dbReference>
<dbReference type="InterPro" id="IPR036942">
    <property type="entry name" value="Beta-barrel_TonB_sf"/>
</dbReference>
<evidence type="ECO:0000259" key="11">
    <source>
        <dbReference type="Pfam" id="PF07715"/>
    </source>
</evidence>
<comment type="similarity">
    <text evidence="8 9">Belongs to the TonB-dependent receptor family.</text>
</comment>
<keyword evidence="12" id="KW-0675">Receptor</keyword>
<dbReference type="InterPro" id="IPR000531">
    <property type="entry name" value="Beta-barrel_TonB"/>
</dbReference>
<dbReference type="SUPFAM" id="SSF56935">
    <property type="entry name" value="Porins"/>
    <property type="match status" value="1"/>
</dbReference>
<organism evidence="12 13">
    <name type="scientific">Microbulbifer spongiae</name>
    <dbReference type="NCBI Taxonomy" id="2944933"/>
    <lineage>
        <taxon>Bacteria</taxon>
        <taxon>Pseudomonadati</taxon>
        <taxon>Pseudomonadota</taxon>
        <taxon>Gammaproteobacteria</taxon>
        <taxon>Cellvibrionales</taxon>
        <taxon>Microbulbiferaceae</taxon>
        <taxon>Microbulbifer</taxon>
    </lineage>
</organism>
<evidence type="ECO:0000313" key="12">
    <source>
        <dbReference type="EMBL" id="WKD48132.1"/>
    </source>
</evidence>
<evidence type="ECO:0000256" key="1">
    <source>
        <dbReference type="ARBA" id="ARBA00004571"/>
    </source>
</evidence>
<dbReference type="PANTHER" id="PTHR47234:SF1">
    <property type="entry name" value="TONB-DEPENDENT RECEPTOR"/>
    <property type="match status" value="1"/>
</dbReference>
<name>A0ABY9E634_9GAMM</name>
<accession>A0ABY9E634</accession>
<dbReference type="InterPro" id="IPR012910">
    <property type="entry name" value="Plug_dom"/>
</dbReference>
<proteinExistence type="inferred from homology"/>
<dbReference type="Proteomes" id="UP001321520">
    <property type="component" value="Chromosome"/>
</dbReference>
<protein>
    <submittedName>
        <fullName evidence="12">TonB-dependent receptor</fullName>
    </submittedName>
</protein>
<dbReference type="PANTHER" id="PTHR47234">
    <property type="match status" value="1"/>
</dbReference>
<keyword evidence="5 9" id="KW-0798">TonB box</keyword>
<evidence type="ECO:0000256" key="3">
    <source>
        <dbReference type="ARBA" id="ARBA00022452"/>
    </source>
</evidence>
<dbReference type="Gene3D" id="2.170.130.10">
    <property type="entry name" value="TonB-dependent receptor, plug domain"/>
    <property type="match status" value="1"/>
</dbReference>
<dbReference type="RefSeq" id="WP_301413749.1">
    <property type="nucleotide sequence ID" value="NZ_CP098023.1"/>
</dbReference>
<evidence type="ECO:0000256" key="2">
    <source>
        <dbReference type="ARBA" id="ARBA00022448"/>
    </source>
</evidence>
<evidence type="ECO:0000256" key="8">
    <source>
        <dbReference type="PROSITE-ProRule" id="PRU01360"/>
    </source>
</evidence>
<keyword evidence="13" id="KW-1185">Reference proteome</keyword>
<evidence type="ECO:0000256" key="5">
    <source>
        <dbReference type="ARBA" id="ARBA00023077"/>
    </source>
</evidence>
<evidence type="ECO:0000256" key="7">
    <source>
        <dbReference type="ARBA" id="ARBA00023237"/>
    </source>
</evidence>
<gene>
    <name evidence="12" type="ORF">M8T91_09210</name>
</gene>